<sequence length="90" mass="10240">MFYGLKRTITTGSYGPRVCKNVFECDRYSTLDWKSRFYAKSTSADVPINFRFNVDAHTSILGEAFLHTLGQKQPLWSSLHIAPISKVPII</sequence>
<evidence type="ECO:0000313" key="1">
    <source>
        <dbReference type="EMBL" id="KZN19369.1"/>
    </source>
</evidence>
<dbReference type="AlphaFoldDB" id="A0A166PVG5"/>
<reference evidence="2" key="1">
    <citation type="submission" date="2016-03" db="EMBL/GenBank/DDBJ databases">
        <authorList>
            <person name="Ray J."/>
            <person name="Price M."/>
            <person name="Deutschbauer A."/>
        </authorList>
    </citation>
    <scope>NUCLEOTIDE SEQUENCE [LARGE SCALE GENOMIC DNA]</scope>
    <source>
        <strain evidence="2">FW300-N1B4</strain>
    </source>
</reference>
<gene>
    <name evidence="1" type="ORF">A1D17_25600</name>
</gene>
<dbReference type="Proteomes" id="UP000076489">
    <property type="component" value="Unassembled WGS sequence"/>
</dbReference>
<dbReference type="EMBL" id="LUKJ01000003">
    <property type="protein sequence ID" value="KZN19369.1"/>
    <property type="molecule type" value="Genomic_DNA"/>
</dbReference>
<comment type="caution">
    <text evidence="1">The sequence shown here is derived from an EMBL/GenBank/DDBJ whole genome shotgun (WGS) entry which is preliminary data.</text>
</comment>
<proteinExistence type="predicted"/>
<accession>A0A166PVG5</accession>
<reference evidence="1 2" key="2">
    <citation type="journal article" date="2018" name="Nature">
        <title>Mutant phenotypes for thousands of bacterial genes of unknown function.</title>
        <authorList>
            <person name="Price M.N."/>
            <person name="Wetmore K.M."/>
            <person name="Waters R.J."/>
            <person name="Callaghan M."/>
            <person name="Ray J."/>
            <person name="Liu H."/>
            <person name="Kuehl J.V."/>
            <person name="Melnyk R.A."/>
            <person name="Lamson J.S."/>
            <person name="Suh Y."/>
            <person name="Carlson H.K."/>
            <person name="Esquivel Z."/>
            <person name="Sadeeshkumar H."/>
            <person name="Chakraborty R."/>
            <person name="Zane G.M."/>
            <person name="Rubin B.E."/>
            <person name="Wall J.D."/>
            <person name="Visel A."/>
            <person name="Bristow J."/>
            <person name="Blow M.J."/>
            <person name="Arkin A.P."/>
            <person name="Deutschbauer A.M."/>
        </authorList>
    </citation>
    <scope>NUCLEOTIDE SEQUENCE [LARGE SCALE GENOMIC DNA]</scope>
    <source>
        <strain evidence="1 2">FW300-N1B4</strain>
    </source>
</reference>
<evidence type="ECO:0000313" key="2">
    <source>
        <dbReference type="Proteomes" id="UP000076489"/>
    </source>
</evidence>
<name>A0A166PVG5_PSEFL</name>
<organism evidence="1 2">
    <name type="scientific">Pseudomonas fluorescens</name>
    <dbReference type="NCBI Taxonomy" id="294"/>
    <lineage>
        <taxon>Bacteria</taxon>
        <taxon>Pseudomonadati</taxon>
        <taxon>Pseudomonadota</taxon>
        <taxon>Gammaproteobacteria</taxon>
        <taxon>Pseudomonadales</taxon>
        <taxon>Pseudomonadaceae</taxon>
        <taxon>Pseudomonas</taxon>
    </lineage>
</organism>
<protein>
    <submittedName>
        <fullName evidence="1">Uncharacterized protein</fullName>
    </submittedName>
</protein>